<dbReference type="EMBL" id="JBEXZR010000029">
    <property type="protein sequence ID" value="MEU0710942.1"/>
    <property type="molecule type" value="Genomic_DNA"/>
</dbReference>
<evidence type="ECO:0000313" key="1">
    <source>
        <dbReference type="EMBL" id="MEU0710942.1"/>
    </source>
</evidence>
<dbReference type="Proteomes" id="UP001550378">
    <property type="component" value="Unassembled WGS sequence"/>
</dbReference>
<evidence type="ECO:0008006" key="3">
    <source>
        <dbReference type="Google" id="ProtNLM"/>
    </source>
</evidence>
<protein>
    <recommendedName>
        <fullName evidence="3">Secreted protein</fullName>
    </recommendedName>
</protein>
<sequence length="69" mass="8207">MIIPLVALIVSSAALLYVIRQGREARRYERQTWADLYLVAILNSRTRYYQRQTAASQARVRELQARRRR</sequence>
<reference evidence="1 2" key="1">
    <citation type="submission" date="2024-06" db="EMBL/GenBank/DDBJ databases">
        <title>The Natural Products Discovery Center: Release of the First 8490 Sequenced Strains for Exploring Actinobacteria Biosynthetic Diversity.</title>
        <authorList>
            <person name="Kalkreuter E."/>
            <person name="Kautsar S.A."/>
            <person name="Yang D."/>
            <person name="Bader C.D."/>
            <person name="Teijaro C.N."/>
            <person name="Fluegel L."/>
            <person name="Davis C.M."/>
            <person name="Simpson J.R."/>
            <person name="Lauterbach L."/>
            <person name="Steele A.D."/>
            <person name="Gui C."/>
            <person name="Meng S."/>
            <person name="Li G."/>
            <person name="Viehrig K."/>
            <person name="Ye F."/>
            <person name="Su P."/>
            <person name="Kiefer A.F."/>
            <person name="Nichols A."/>
            <person name="Cepeda A.J."/>
            <person name="Yan W."/>
            <person name="Fan B."/>
            <person name="Jiang Y."/>
            <person name="Adhikari A."/>
            <person name="Zheng C.-J."/>
            <person name="Schuster L."/>
            <person name="Cowan T.M."/>
            <person name="Smanski M.J."/>
            <person name="Chevrette M.G."/>
            <person name="De Carvalho L.P.S."/>
            <person name="Shen B."/>
        </authorList>
    </citation>
    <scope>NUCLEOTIDE SEQUENCE [LARGE SCALE GENOMIC DNA]</scope>
    <source>
        <strain evidence="1 2">NPDC006337</strain>
    </source>
</reference>
<dbReference type="RefSeq" id="WP_359655406.1">
    <property type="nucleotide sequence ID" value="NZ_JBEXZP010000082.1"/>
</dbReference>
<comment type="caution">
    <text evidence="1">The sequence shown here is derived from an EMBL/GenBank/DDBJ whole genome shotgun (WGS) entry which is preliminary data.</text>
</comment>
<accession>A0ABV2WC86</accession>
<gene>
    <name evidence="1" type="ORF">ABZ508_26625</name>
</gene>
<keyword evidence="2" id="KW-1185">Reference proteome</keyword>
<name>A0ABV2WC86_9ACTN</name>
<organism evidence="1 2">
    <name type="scientific">Streptomyces lavendulocolor</name>
    <dbReference type="NCBI Taxonomy" id="67316"/>
    <lineage>
        <taxon>Bacteria</taxon>
        <taxon>Bacillati</taxon>
        <taxon>Actinomycetota</taxon>
        <taxon>Actinomycetes</taxon>
        <taxon>Kitasatosporales</taxon>
        <taxon>Streptomycetaceae</taxon>
        <taxon>Streptomyces</taxon>
    </lineage>
</organism>
<proteinExistence type="predicted"/>
<evidence type="ECO:0000313" key="2">
    <source>
        <dbReference type="Proteomes" id="UP001550378"/>
    </source>
</evidence>